<dbReference type="InterPro" id="IPR036291">
    <property type="entry name" value="NAD(P)-bd_dom_sf"/>
</dbReference>
<dbReference type="PRINTS" id="PR00081">
    <property type="entry name" value="GDHRDH"/>
</dbReference>
<protein>
    <recommendedName>
        <fullName evidence="4">Dehydrogenase/reductase SDR family member 7</fullName>
    </recommendedName>
</protein>
<evidence type="ECO:0000256" key="2">
    <source>
        <dbReference type="RuleBase" id="RU000363"/>
    </source>
</evidence>
<dbReference type="PROSITE" id="PS00061">
    <property type="entry name" value="ADH_SHORT"/>
    <property type="match status" value="1"/>
</dbReference>
<evidence type="ECO:0000256" key="1">
    <source>
        <dbReference type="ARBA" id="ARBA00023002"/>
    </source>
</evidence>
<dbReference type="PANTHER" id="PTHR44269:SF1">
    <property type="entry name" value="DEHYDROGENASE_REDUCTASE SDR FAMILY MEMBER 7"/>
    <property type="match status" value="1"/>
</dbReference>
<comment type="similarity">
    <text evidence="2">Belongs to the short-chain dehydrogenases/reductases (SDR) family.</text>
</comment>
<dbReference type="PRINTS" id="PR00080">
    <property type="entry name" value="SDRFAMILY"/>
</dbReference>
<gene>
    <name evidence="3" type="primary">ORF92408</name>
</gene>
<organism evidence="3">
    <name type="scientific">Arion vulgaris</name>
    <dbReference type="NCBI Taxonomy" id="1028688"/>
    <lineage>
        <taxon>Eukaryota</taxon>
        <taxon>Metazoa</taxon>
        <taxon>Spiralia</taxon>
        <taxon>Lophotrochozoa</taxon>
        <taxon>Mollusca</taxon>
        <taxon>Gastropoda</taxon>
        <taxon>Heterobranchia</taxon>
        <taxon>Euthyneura</taxon>
        <taxon>Panpulmonata</taxon>
        <taxon>Eupulmonata</taxon>
        <taxon>Stylommatophora</taxon>
        <taxon>Helicina</taxon>
        <taxon>Arionoidea</taxon>
        <taxon>Arionidae</taxon>
        <taxon>Arion</taxon>
    </lineage>
</organism>
<dbReference type="AlphaFoldDB" id="A0A0B7A445"/>
<dbReference type="InterPro" id="IPR020904">
    <property type="entry name" value="Sc_DH/Rdtase_CS"/>
</dbReference>
<dbReference type="Pfam" id="PF00106">
    <property type="entry name" value="adh_short"/>
    <property type="match status" value="1"/>
</dbReference>
<sequence length="324" mass="35984">MLCFLTTVGLIVPVLGILLFLIAVARSDGDLVLMFVARFGKTPDSLAGKVVWITGASSGIGENISYWLAKAGCRLVLTARPADLKDLERVKQRCLEIGKVSKQDVLILPVDVVAFETHKSAVKQVLENFKKIDILINNAGKSQRAMWTDVHLDIDRELFDINVLGPVSLTQEVLPHMLERKQGHVVVTSSLAGKLGSPNSRSYTGAKLGVAGYFECLRTEMGEHNIDVTIICPGPTFTNILMEAATGKPGEVLGRTMNKNEKRMPAERCSYLYCVAIANKLYEAWISQHPILTTAYIAQYFPDLSRWLWKSYGMKHMEKMREGK</sequence>
<proteinExistence type="inferred from homology"/>
<dbReference type="GO" id="GO:0016491">
    <property type="term" value="F:oxidoreductase activity"/>
    <property type="evidence" value="ECO:0007669"/>
    <property type="project" value="UniProtKB-KW"/>
</dbReference>
<dbReference type="InterPro" id="IPR053011">
    <property type="entry name" value="SDR_family_member_7"/>
</dbReference>
<evidence type="ECO:0008006" key="4">
    <source>
        <dbReference type="Google" id="ProtNLM"/>
    </source>
</evidence>
<dbReference type="PANTHER" id="PTHR44269">
    <property type="entry name" value="DEHYDROGENASE/REDUCTASE SDR FAMILY MEMBER 7-RELATED"/>
    <property type="match status" value="1"/>
</dbReference>
<dbReference type="InterPro" id="IPR002347">
    <property type="entry name" value="SDR_fam"/>
</dbReference>
<dbReference type="EMBL" id="HACG01027890">
    <property type="protein sequence ID" value="CEK74755.1"/>
    <property type="molecule type" value="Transcribed_RNA"/>
</dbReference>
<keyword evidence="1" id="KW-0560">Oxidoreductase</keyword>
<reference evidence="3" key="1">
    <citation type="submission" date="2014-12" db="EMBL/GenBank/DDBJ databases">
        <title>Insight into the proteome of Arion vulgaris.</title>
        <authorList>
            <person name="Aradska J."/>
            <person name="Bulat T."/>
            <person name="Smidak R."/>
            <person name="Sarate P."/>
            <person name="Gangsoo J."/>
            <person name="Sialana F."/>
            <person name="Bilban M."/>
            <person name="Lubec G."/>
        </authorList>
    </citation>
    <scope>NUCLEOTIDE SEQUENCE</scope>
    <source>
        <tissue evidence="3">Skin</tissue>
    </source>
</reference>
<dbReference type="SUPFAM" id="SSF51735">
    <property type="entry name" value="NAD(P)-binding Rossmann-fold domains"/>
    <property type="match status" value="1"/>
</dbReference>
<dbReference type="Gene3D" id="3.40.50.720">
    <property type="entry name" value="NAD(P)-binding Rossmann-like Domain"/>
    <property type="match status" value="1"/>
</dbReference>
<accession>A0A0B7A445</accession>
<evidence type="ECO:0000313" key="3">
    <source>
        <dbReference type="EMBL" id="CEK74755.1"/>
    </source>
</evidence>
<name>A0A0B7A445_9EUPU</name>